<feature type="compositionally biased region" description="Pro residues" evidence="8">
    <location>
        <begin position="75"/>
        <end position="86"/>
    </location>
</feature>
<keyword evidence="3" id="KW-0645">Protease</keyword>
<organism evidence="12 13">
    <name type="scientific">Rhipicephalus microplus</name>
    <name type="common">Cattle tick</name>
    <name type="synonym">Boophilus microplus</name>
    <dbReference type="NCBI Taxonomy" id="6941"/>
    <lineage>
        <taxon>Eukaryota</taxon>
        <taxon>Metazoa</taxon>
        <taxon>Ecdysozoa</taxon>
        <taxon>Arthropoda</taxon>
        <taxon>Chelicerata</taxon>
        <taxon>Arachnida</taxon>
        <taxon>Acari</taxon>
        <taxon>Parasitiformes</taxon>
        <taxon>Ixodida</taxon>
        <taxon>Ixodoidea</taxon>
        <taxon>Ixodidae</taxon>
        <taxon>Rhipicephalinae</taxon>
        <taxon>Rhipicephalus</taxon>
        <taxon>Boophilus</taxon>
    </lineage>
</organism>
<evidence type="ECO:0000313" key="13">
    <source>
        <dbReference type="Proteomes" id="UP000821866"/>
    </source>
</evidence>
<feature type="domain" description="Peptidase M13 N-terminal" evidence="11">
    <location>
        <begin position="283"/>
        <end position="651"/>
    </location>
</feature>
<evidence type="ECO:0000259" key="10">
    <source>
        <dbReference type="Pfam" id="PF01431"/>
    </source>
</evidence>
<evidence type="ECO:0000256" key="2">
    <source>
        <dbReference type="ARBA" id="ARBA00007357"/>
    </source>
</evidence>
<feature type="region of interest" description="Disordered" evidence="8">
    <location>
        <begin position="1"/>
        <end position="164"/>
    </location>
</feature>
<dbReference type="Gene3D" id="3.40.390.10">
    <property type="entry name" value="Collagenase (Catalytic Domain)"/>
    <property type="match status" value="2"/>
</dbReference>
<evidence type="ECO:0000256" key="4">
    <source>
        <dbReference type="ARBA" id="ARBA00022723"/>
    </source>
</evidence>
<keyword evidence="5" id="KW-0378">Hydrolase</keyword>
<dbReference type="InterPro" id="IPR000718">
    <property type="entry name" value="Peptidase_M13"/>
</dbReference>
<feature type="transmembrane region" description="Helical" evidence="9">
    <location>
        <begin position="228"/>
        <end position="250"/>
    </location>
</feature>
<dbReference type="Proteomes" id="UP000821866">
    <property type="component" value="Chromosome 4"/>
</dbReference>
<dbReference type="Pfam" id="PF01431">
    <property type="entry name" value="Peptidase_M13"/>
    <property type="match status" value="1"/>
</dbReference>
<dbReference type="SUPFAM" id="SSF55486">
    <property type="entry name" value="Metalloproteases ('zincins'), catalytic domain"/>
    <property type="match status" value="1"/>
</dbReference>
<feature type="compositionally biased region" description="Polar residues" evidence="8">
    <location>
        <begin position="144"/>
        <end position="158"/>
    </location>
</feature>
<keyword evidence="13" id="KW-1185">Reference proteome</keyword>
<comment type="caution">
    <text evidence="12">The sequence shown here is derived from an EMBL/GenBank/DDBJ whole genome shotgun (WGS) entry which is preliminary data.</text>
</comment>
<dbReference type="InterPro" id="IPR008753">
    <property type="entry name" value="Peptidase_M13_N"/>
</dbReference>
<keyword evidence="9" id="KW-1133">Transmembrane helix</keyword>
<evidence type="ECO:0000313" key="12">
    <source>
        <dbReference type="EMBL" id="KAH8029261.1"/>
    </source>
</evidence>
<evidence type="ECO:0000256" key="9">
    <source>
        <dbReference type="SAM" id="Phobius"/>
    </source>
</evidence>
<dbReference type="Gene3D" id="1.10.1380.10">
    <property type="entry name" value="Neutral endopeptidase , domain2"/>
    <property type="match status" value="1"/>
</dbReference>
<gene>
    <name evidence="12" type="ORF">HPB51_024686</name>
</gene>
<dbReference type="Pfam" id="PF05649">
    <property type="entry name" value="Peptidase_M13_N"/>
    <property type="match status" value="1"/>
</dbReference>
<comment type="similarity">
    <text evidence="2">Belongs to the peptidase M13 family.</text>
</comment>
<evidence type="ECO:0008006" key="14">
    <source>
        <dbReference type="Google" id="ProtNLM"/>
    </source>
</evidence>
<name>A0A9J6E599_RHIMP</name>
<dbReference type="VEuPathDB" id="VectorBase:LOC119168425"/>
<dbReference type="PROSITE" id="PS51885">
    <property type="entry name" value="NEPRILYSIN"/>
    <property type="match status" value="1"/>
</dbReference>
<keyword evidence="7" id="KW-0482">Metalloprotease</keyword>
<sequence length="888" mass="98974">MSSTSRKATEHNESSNTETNKPTAAVDASAASLFAAEKPEAASTHSDSEKAVAARVSNAEVQPQNHRRTSVVNPQPCPPSVMPSPPVAASASDARTSQAMAQDVPAKVADTAVKQDASPRTALSKRTPAANLPSKADHLGDAPSTGSDSPTVTGSAISSGKLGSMVSGPSQIAEMYKTLETLTAFGEKERTRQDSTRASNTTFNIRMELSSITDRYFSSPARRRLKRLLAVSLLAITLLTIVAASVFLLYPKPKRRLRSYCETKGCEAHRYQISHQLDKSIDPCDDFSAYVCAHWKPRKDFQLSRSQLSDMFLSWLYKLPETLAKGVFHFPVGKKVAAIFDSCMTETGSHVNVMREFMRDCDILWPDDPEEPVTPAKPLFDLSFNWNVHLWFTLRIIPATSEEKSRRVFFAPNYLMALWKAMINEIPKTYFESVYAQLYEIFSSNKSSEPDTKDASRTHDVLTYIFKKLLPSCPCEPRIQASLNLTEFENMTSYFFGRHTINLLNAVTRINPPVTMNETVLISDIFQFLRMKNIIDEVDDKTLLRHLSWLFLQGYAAVAYPTAVLLVLHGSEHRAEEERPRFCAGQIEPGYKLLIAAMATVAHFSENERRNIDHLLGDILQVAVDKTWACSWFDNDTKQAAAGKLTNMSTVVWPPEKFLDPEVLEEVYKDFPDNASSFAEYWIETRRRQRLLFGSEASTAEQLLGDNTHPPYAAYVQLLNHLSLSLGALAPPLYYPDGTNAMLYGGVLYLYARALITAVGNEGFTVNAEAEVTSSWLSREVQNAFNRRALHCLPGGVSIFPEVPAMEVAYEAFKRRIDKNNTQLSEDLTEEKVFFITACLSTCARTPSDNLFGGDCNKAVMNFAPFAEAFKCPAGSKMNPKKKCSYYD</sequence>
<reference evidence="12" key="2">
    <citation type="submission" date="2021-09" db="EMBL/GenBank/DDBJ databases">
        <authorList>
            <person name="Jia N."/>
            <person name="Wang J."/>
            <person name="Shi W."/>
            <person name="Du L."/>
            <person name="Sun Y."/>
            <person name="Zhan W."/>
            <person name="Jiang J."/>
            <person name="Wang Q."/>
            <person name="Zhang B."/>
            <person name="Ji P."/>
            <person name="Sakyi L.B."/>
            <person name="Cui X."/>
            <person name="Yuan T."/>
            <person name="Jiang B."/>
            <person name="Yang W."/>
            <person name="Lam T.T.-Y."/>
            <person name="Chang Q."/>
            <person name="Ding S."/>
            <person name="Wang X."/>
            <person name="Zhu J."/>
            <person name="Ruan X."/>
            <person name="Zhao L."/>
            <person name="Wei J."/>
            <person name="Que T."/>
            <person name="Du C."/>
            <person name="Cheng J."/>
            <person name="Dai P."/>
            <person name="Han X."/>
            <person name="Huang E."/>
            <person name="Gao Y."/>
            <person name="Liu J."/>
            <person name="Shao H."/>
            <person name="Ye R."/>
            <person name="Li L."/>
            <person name="Wei W."/>
            <person name="Wang X."/>
            <person name="Wang C."/>
            <person name="Huo Q."/>
            <person name="Li W."/>
            <person name="Guo W."/>
            <person name="Chen H."/>
            <person name="Chen S."/>
            <person name="Zhou L."/>
            <person name="Zhou L."/>
            <person name="Ni X."/>
            <person name="Tian J."/>
            <person name="Zhou Y."/>
            <person name="Sheng Y."/>
            <person name="Liu T."/>
            <person name="Pan Y."/>
            <person name="Xia L."/>
            <person name="Li J."/>
            <person name="Zhao F."/>
            <person name="Cao W."/>
        </authorList>
    </citation>
    <scope>NUCLEOTIDE SEQUENCE</scope>
    <source>
        <strain evidence="12">Rmic-2018</strain>
        <tissue evidence="12">Larvae</tissue>
    </source>
</reference>
<keyword evidence="4" id="KW-0479">Metal-binding</keyword>
<evidence type="ECO:0000256" key="8">
    <source>
        <dbReference type="SAM" id="MobiDB-lite"/>
    </source>
</evidence>
<accession>A0A9J6E599</accession>
<evidence type="ECO:0000256" key="3">
    <source>
        <dbReference type="ARBA" id="ARBA00022670"/>
    </source>
</evidence>
<dbReference type="InterPro" id="IPR018497">
    <property type="entry name" value="Peptidase_M13_C"/>
</dbReference>
<evidence type="ECO:0000256" key="6">
    <source>
        <dbReference type="ARBA" id="ARBA00022833"/>
    </source>
</evidence>
<dbReference type="InterPro" id="IPR024079">
    <property type="entry name" value="MetalloPept_cat_dom_sf"/>
</dbReference>
<dbReference type="GO" id="GO:0004222">
    <property type="term" value="F:metalloendopeptidase activity"/>
    <property type="evidence" value="ECO:0007669"/>
    <property type="project" value="InterPro"/>
</dbReference>
<dbReference type="GO" id="GO:0005886">
    <property type="term" value="C:plasma membrane"/>
    <property type="evidence" value="ECO:0007669"/>
    <property type="project" value="TreeGrafter"/>
</dbReference>
<dbReference type="GO" id="GO:0046872">
    <property type="term" value="F:metal ion binding"/>
    <property type="evidence" value="ECO:0007669"/>
    <property type="project" value="UniProtKB-KW"/>
</dbReference>
<feature type="domain" description="Peptidase M13 C-terminal" evidence="10">
    <location>
        <begin position="805"/>
        <end position="885"/>
    </location>
</feature>
<dbReference type="PANTHER" id="PTHR11733:SF241">
    <property type="entry name" value="GH26575P-RELATED"/>
    <property type="match status" value="1"/>
</dbReference>
<dbReference type="VEuPathDB" id="VectorBase:LOC119167294"/>
<proteinExistence type="inferred from homology"/>
<evidence type="ECO:0000256" key="7">
    <source>
        <dbReference type="ARBA" id="ARBA00023049"/>
    </source>
</evidence>
<keyword evidence="6" id="KW-0862">Zinc</keyword>
<dbReference type="GO" id="GO:0016485">
    <property type="term" value="P:protein processing"/>
    <property type="evidence" value="ECO:0007669"/>
    <property type="project" value="TreeGrafter"/>
</dbReference>
<dbReference type="InterPro" id="IPR042089">
    <property type="entry name" value="Peptidase_M13_dom_2"/>
</dbReference>
<feature type="compositionally biased region" description="Low complexity" evidence="8">
    <location>
        <begin position="24"/>
        <end position="36"/>
    </location>
</feature>
<evidence type="ECO:0000256" key="5">
    <source>
        <dbReference type="ARBA" id="ARBA00022801"/>
    </source>
</evidence>
<reference evidence="12" key="1">
    <citation type="journal article" date="2020" name="Cell">
        <title>Large-Scale Comparative Analyses of Tick Genomes Elucidate Their Genetic Diversity and Vector Capacities.</title>
        <authorList>
            <consortium name="Tick Genome and Microbiome Consortium (TIGMIC)"/>
            <person name="Jia N."/>
            <person name="Wang J."/>
            <person name="Shi W."/>
            <person name="Du L."/>
            <person name="Sun Y."/>
            <person name="Zhan W."/>
            <person name="Jiang J.F."/>
            <person name="Wang Q."/>
            <person name="Zhang B."/>
            <person name="Ji P."/>
            <person name="Bell-Sakyi L."/>
            <person name="Cui X.M."/>
            <person name="Yuan T.T."/>
            <person name="Jiang B.G."/>
            <person name="Yang W.F."/>
            <person name="Lam T.T."/>
            <person name="Chang Q.C."/>
            <person name="Ding S.J."/>
            <person name="Wang X.J."/>
            <person name="Zhu J.G."/>
            <person name="Ruan X.D."/>
            <person name="Zhao L."/>
            <person name="Wei J.T."/>
            <person name="Ye R.Z."/>
            <person name="Que T.C."/>
            <person name="Du C.H."/>
            <person name="Zhou Y.H."/>
            <person name="Cheng J.X."/>
            <person name="Dai P.F."/>
            <person name="Guo W.B."/>
            <person name="Han X.H."/>
            <person name="Huang E.J."/>
            <person name="Li L.F."/>
            <person name="Wei W."/>
            <person name="Gao Y.C."/>
            <person name="Liu J.Z."/>
            <person name="Shao H.Z."/>
            <person name="Wang X."/>
            <person name="Wang C.C."/>
            <person name="Yang T.C."/>
            <person name="Huo Q.B."/>
            <person name="Li W."/>
            <person name="Chen H.Y."/>
            <person name="Chen S.E."/>
            <person name="Zhou L.G."/>
            <person name="Ni X.B."/>
            <person name="Tian J.H."/>
            <person name="Sheng Y."/>
            <person name="Liu T."/>
            <person name="Pan Y.S."/>
            <person name="Xia L.Y."/>
            <person name="Li J."/>
            <person name="Zhao F."/>
            <person name="Cao W.C."/>
        </authorList>
    </citation>
    <scope>NUCLEOTIDE SEQUENCE</scope>
    <source>
        <strain evidence="12">Rmic-2018</strain>
    </source>
</reference>
<protein>
    <recommendedName>
        <fullName evidence="14">M13 family peptidase</fullName>
    </recommendedName>
</protein>
<dbReference type="EMBL" id="JABSTU010000006">
    <property type="protein sequence ID" value="KAH8029261.1"/>
    <property type="molecule type" value="Genomic_DNA"/>
</dbReference>
<dbReference type="PANTHER" id="PTHR11733">
    <property type="entry name" value="ZINC METALLOPROTEASE FAMILY M13 NEPRILYSIN-RELATED"/>
    <property type="match status" value="1"/>
</dbReference>
<evidence type="ECO:0000256" key="1">
    <source>
        <dbReference type="ARBA" id="ARBA00001947"/>
    </source>
</evidence>
<evidence type="ECO:0000259" key="11">
    <source>
        <dbReference type="Pfam" id="PF05649"/>
    </source>
</evidence>
<dbReference type="VEuPathDB" id="VectorBase:LOC119167293"/>
<comment type="cofactor">
    <cofactor evidence="1">
        <name>Zn(2+)</name>
        <dbReference type="ChEBI" id="CHEBI:29105"/>
    </cofactor>
</comment>
<dbReference type="AlphaFoldDB" id="A0A9J6E599"/>
<keyword evidence="9" id="KW-0812">Transmembrane</keyword>
<keyword evidence="9" id="KW-0472">Membrane</keyword>